<comment type="caution">
    <text evidence="6">The sequence shown here is derived from an EMBL/GenBank/DDBJ whole genome shotgun (WGS) entry which is preliminary data.</text>
</comment>
<dbReference type="PANTHER" id="PTHR47424">
    <property type="entry name" value="REGULATORY PROTEIN GAL4"/>
    <property type="match status" value="1"/>
</dbReference>
<proteinExistence type="predicted"/>
<evidence type="ECO:0000259" key="5">
    <source>
        <dbReference type="SMART" id="SM00906"/>
    </source>
</evidence>
<dbReference type="SMART" id="SM00906">
    <property type="entry name" value="Fungal_trans"/>
    <property type="match status" value="1"/>
</dbReference>
<reference evidence="6 7" key="1">
    <citation type="submission" date="2023-08" db="EMBL/GenBank/DDBJ databases">
        <title>Black Yeasts Isolated from many extreme environments.</title>
        <authorList>
            <person name="Coleine C."/>
            <person name="Stajich J.E."/>
            <person name="Selbmann L."/>
        </authorList>
    </citation>
    <scope>NUCLEOTIDE SEQUENCE [LARGE SCALE GENOMIC DNA]</scope>
    <source>
        <strain evidence="6 7">CCFEE 5910</strain>
    </source>
</reference>
<feature type="domain" description="Xylanolytic transcriptional activator regulatory" evidence="5">
    <location>
        <begin position="245"/>
        <end position="318"/>
    </location>
</feature>
<feature type="region of interest" description="Disordered" evidence="4">
    <location>
        <begin position="538"/>
        <end position="573"/>
    </location>
</feature>
<dbReference type="PANTHER" id="PTHR47424:SF6">
    <property type="entry name" value="PROLINE UTILIZATION TRANS-ACTIVATOR"/>
    <property type="match status" value="1"/>
</dbReference>
<dbReference type="GO" id="GO:0008270">
    <property type="term" value="F:zinc ion binding"/>
    <property type="evidence" value="ECO:0007669"/>
    <property type="project" value="InterPro"/>
</dbReference>
<dbReference type="EMBL" id="JAVRRJ010000004">
    <property type="protein sequence ID" value="KAK5085489.1"/>
    <property type="molecule type" value="Genomic_DNA"/>
</dbReference>
<organism evidence="6 7">
    <name type="scientific">Lithohypha guttulata</name>
    <dbReference type="NCBI Taxonomy" id="1690604"/>
    <lineage>
        <taxon>Eukaryota</taxon>
        <taxon>Fungi</taxon>
        <taxon>Dikarya</taxon>
        <taxon>Ascomycota</taxon>
        <taxon>Pezizomycotina</taxon>
        <taxon>Eurotiomycetes</taxon>
        <taxon>Chaetothyriomycetidae</taxon>
        <taxon>Chaetothyriales</taxon>
        <taxon>Trichomeriaceae</taxon>
        <taxon>Lithohypha</taxon>
    </lineage>
</organism>
<protein>
    <submittedName>
        <fullName evidence="6">Transcriptional activator</fullName>
    </submittedName>
</protein>
<evidence type="ECO:0000313" key="6">
    <source>
        <dbReference type="EMBL" id="KAK5085489.1"/>
    </source>
</evidence>
<keyword evidence="7" id="KW-1185">Reference proteome</keyword>
<accession>A0AAN7SZQ1</accession>
<dbReference type="GO" id="GO:0006351">
    <property type="term" value="P:DNA-templated transcription"/>
    <property type="evidence" value="ECO:0007669"/>
    <property type="project" value="InterPro"/>
</dbReference>
<dbReference type="AlphaFoldDB" id="A0AAN7SZQ1"/>
<keyword evidence="2" id="KW-0804">Transcription</keyword>
<dbReference type="GO" id="GO:0003677">
    <property type="term" value="F:DNA binding"/>
    <property type="evidence" value="ECO:0007669"/>
    <property type="project" value="InterPro"/>
</dbReference>
<dbReference type="InterPro" id="IPR007219">
    <property type="entry name" value="XnlR_reg_dom"/>
</dbReference>
<evidence type="ECO:0000256" key="3">
    <source>
        <dbReference type="ARBA" id="ARBA00023242"/>
    </source>
</evidence>
<dbReference type="Proteomes" id="UP001309876">
    <property type="component" value="Unassembled WGS sequence"/>
</dbReference>
<gene>
    <name evidence="6" type="primary">PUT3</name>
    <name evidence="6" type="ORF">LTR05_004774</name>
</gene>
<evidence type="ECO:0000256" key="1">
    <source>
        <dbReference type="ARBA" id="ARBA00023015"/>
    </source>
</evidence>
<evidence type="ECO:0000256" key="4">
    <source>
        <dbReference type="SAM" id="MobiDB-lite"/>
    </source>
</evidence>
<dbReference type="Pfam" id="PF04082">
    <property type="entry name" value="Fungal_trans"/>
    <property type="match status" value="1"/>
</dbReference>
<evidence type="ECO:0000313" key="7">
    <source>
        <dbReference type="Proteomes" id="UP001309876"/>
    </source>
</evidence>
<feature type="region of interest" description="Disordered" evidence="4">
    <location>
        <begin position="37"/>
        <end position="58"/>
    </location>
</feature>
<sequence length="631" mass="70437">MTCENVGADCVYPDQPKRIFVSEKEWNDLQARADAAETVSSLSTGPTSPPITEETGNNEDDWWFKNREMLIVSRSGEHRIVGASHSTYLATQLNPASKGSVAFDVSPINHAKLALRRGLGVLPDLPPFETAKQWYEAQFAYIGSIFSFVQPKYFEERLSEVYSRSPDASNREDCLLYCQILLVLAFGQMYSLNQWTSSDGPPGFSYFQAALSLLPDVHEEGSILFVEVLGLVSYFMQILNRREAAFLYVGLAVRMAVSLGLHQEVTSSTMDDVELEHRRRVWWTTYSMDRILCVKSGNPISIHDEDIDANWPSPLADLDLDPGQPRILAHYSQLSRILGKIGQDIYRKRHKSGITLLASIQSIMDDLDTWLKDIPPELKLDFASLHHRVSREAVSTFLHYYQCVNMTGRPLLFQVCQRRIEALAAGTATANWQDGLSANVVHIVGNSIAAARTATTVVDAASKHNLLATYGFMDGEHAFSAALVLVMAHVAFPFNDRDASAMELALSVLKGMANKGNEYIRARHALLINIRSALSRRTRSHGYPEPRGNGEGGSSMSFESIPEGGAPLTEHHQLSPTPFQQFEDLRFRFDINDSDAFLNEFSMDGQMVMNSEWIESTLQHGSSALFNQDQV</sequence>
<evidence type="ECO:0000256" key="2">
    <source>
        <dbReference type="ARBA" id="ARBA00023163"/>
    </source>
</evidence>
<dbReference type="CDD" id="cd12148">
    <property type="entry name" value="fungal_TF_MHR"/>
    <property type="match status" value="1"/>
</dbReference>
<keyword evidence="1" id="KW-0805">Transcription regulation</keyword>
<dbReference type="InterPro" id="IPR051127">
    <property type="entry name" value="Fungal_SecMet_Regulators"/>
</dbReference>
<name>A0AAN7SZQ1_9EURO</name>
<keyword evidence="3" id="KW-0539">Nucleus</keyword>